<dbReference type="GO" id="GO:0008270">
    <property type="term" value="F:zinc ion binding"/>
    <property type="evidence" value="ECO:0007669"/>
    <property type="project" value="UniProtKB-KW"/>
</dbReference>
<sequence>MAKRTPGTAATAGGDRGTATTVPESRIGCPPQIEETFVGGLPATSVPLGEVVTSATEATAQEELTSPLSWPFLCPLCSAVRLTDPVYLHAPTADIMPPSSAPTEAADEGLYCLACRCCAEHWLAAVRAVGEDKAAGLDTVRETSGSPTTPLATSRGSGSASSRATVHACPLCGITCDATLSSTFNPVSGVARVLDTGVVRNSYTGSRRLPSPTTSGSTRVPLSAPAASASPMCSVCDEAKATCACIQCDFGMCDACHTATHTKGGFRQHEVVTVEQASQRCHLKCPRHAGMALDLFCDTCSTCVCVTCCFGGAHRGHEVFPLADVAARTAETLTQLSAELATLQGDAGATRTELTSLWPAYESRVVRVRTEIQQCFASLRQILQDREDGLLDRLKEVSAEVRSRTTDLTTAMDATSSLLSGTGESLRRLPESVSAATLMRIFDTVQQQQEWVSRVSARVIEEAAAAVEGWNYHVRDEGEHGCGMVSFVLLNSDTANDEGLRQYKEVLADLGRLDASADLKLPFAERESSVFLETAIGYGDREEGNVNDHRWGGIAQDCPVSPKDCPTKKISADLFDVKDAGLGSRAIVEESEETLLVRPSHIAAVAVPLSPQAELLKSKEVTVGNGDLEGSASWQRSRSNSTKQSMSRPPQVSPGHVHNPFAHRPLQMYGLNLEPPMRETSSATTPSAPVLASAEAVGLNGLASMWSNVRHELREVSDRGNLAGDPGAPQRSRLVCAAGAPRCVRDTLPFCVSLPPRRAESRGCRDEDGRSTRDDDAQPPWRALKLHLSASAPDRVRSATTSLPRHGSTARSSSLSAPKQGQGVPQRWTTGLQLEL</sequence>
<feature type="region of interest" description="Disordered" evidence="2">
    <location>
        <begin position="137"/>
        <end position="160"/>
    </location>
</feature>
<dbReference type="AlphaFoldDB" id="A0A836L0T8"/>
<feature type="compositionally biased region" description="Low complexity" evidence="2">
    <location>
        <begin position="1"/>
        <end position="21"/>
    </location>
</feature>
<gene>
    <name evidence="4" type="ORF">JKF63_00144</name>
</gene>
<feature type="region of interest" description="Disordered" evidence="2">
    <location>
        <begin position="618"/>
        <end position="656"/>
    </location>
</feature>
<dbReference type="InterPro" id="IPR047153">
    <property type="entry name" value="TRIM45/56/19-like"/>
</dbReference>
<dbReference type="OrthoDB" id="264520at2759"/>
<dbReference type="Gene3D" id="4.10.830.40">
    <property type="match status" value="1"/>
</dbReference>
<name>A0A836L0T8_9TRYP</name>
<reference evidence="4 5" key="1">
    <citation type="submission" date="2021-02" db="EMBL/GenBank/DDBJ databases">
        <title>Porcisia hertigi Genome sequencing and assembly.</title>
        <authorList>
            <person name="Almutairi H."/>
            <person name="Gatherer D."/>
        </authorList>
    </citation>
    <scope>NUCLEOTIDE SEQUENCE [LARGE SCALE GENOMIC DNA]</scope>
    <source>
        <strain evidence="4 5">C119</strain>
    </source>
</reference>
<keyword evidence="5" id="KW-1185">Reference proteome</keyword>
<proteinExistence type="predicted"/>
<feature type="compositionally biased region" description="Basic and acidic residues" evidence="2">
    <location>
        <begin position="757"/>
        <end position="776"/>
    </location>
</feature>
<evidence type="ECO:0000259" key="3">
    <source>
        <dbReference type="PROSITE" id="PS50119"/>
    </source>
</evidence>
<feature type="region of interest" description="Disordered" evidence="2">
    <location>
        <begin position="1"/>
        <end position="28"/>
    </location>
</feature>
<dbReference type="SUPFAM" id="SSF57845">
    <property type="entry name" value="B-box zinc-binding domain"/>
    <property type="match status" value="1"/>
</dbReference>
<evidence type="ECO:0000313" key="4">
    <source>
        <dbReference type="EMBL" id="KAG5490025.1"/>
    </source>
</evidence>
<dbReference type="PANTHER" id="PTHR25462">
    <property type="entry name" value="BONUS, ISOFORM C-RELATED"/>
    <property type="match status" value="1"/>
</dbReference>
<keyword evidence="1" id="KW-0863">Zinc-finger</keyword>
<evidence type="ECO:0000256" key="1">
    <source>
        <dbReference type="PROSITE-ProRule" id="PRU00024"/>
    </source>
</evidence>
<accession>A0A836L0T8</accession>
<feature type="compositionally biased region" description="Polar residues" evidence="2">
    <location>
        <begin position="798"/>
        <end position="819"/>
    </location>
</feature>
<keyword evidence="1" id="KW-0479">Metal-binding</keyword>
<dbReference type="GeneID" id="94286273"/>
<dbReference type="Gene3D" id="3.30.160.60">
    <property type="entry name" value="Classic Zinc Finger"/>
    <property type="match status" value="1"/>
</dbReference>
<feature type="compositionally biased region" description="Polar residues" evidence="2">
    <location>
        <begin position="142"/>
        <end position="151"/>
    </location>
</feature>
<organism evidence="4 5">
    <name type="scientific">Porcisia hertigi</name>
    <dbReference type="NCBI Taxonomy" id="2761500"/>
    <lineage>
        <taxon>Eukaryota</taxon>
        <taxon>Discoba</taxon>
        <taxon>Euglenozoa</taxon>
        <taxon>Kinetoplastea</taxon>
        <taxon>Metakinetoplastina</taxon>
        <taxon>Trypanosomatida</taxon>
        <taxon>Trypanosomatidae</taxon>
        <taxon>Leishmaniinae</taxon>
        <taxon>Porcisia</taxon>
    </lineage>
</organism>
<comment type="caution">
    <text evidence="4">The sequence shown here is derived from an EMBL/GenBank/DDBJ whole genome shotgun (WGS) entry which is preliminary data.</text>
</comment>
<dbReference type="CDD" id="cd19757">
    <property type="entry name" value="Bbox1"/>
    <property type="match status" value="1"/>
</dbReference>
<dbReference type="RefSeq" id="XP_067752353.1">
    <property type="nucleotide sequence ID" value="XM_067896196.1"/>
</dbReference>
<keyword evidence="1" id="KW-0862">Zinc</keyword>
<dbReference type="SMART" id="SM00336">
    <property type="entry name" value="BBOX"/>
    <property type="match status" value="2"/>
</dbReference>
<evidence type="ECO:0000313" key="5">
    <source>
        <dbReference type="Proteomes" id="UP000674318"/>
    </source>
</evidence>
<dbReference type="EMBL" id="JAFJZO010000036">
    <property type="protein sequence ID" value="KAG5490025.1"/>
    <property type="molecule type" value="Genomic_DNA"/>
</dbReference>
<feature type="domain" description="B box-type" evidence="3">
    <location>
        <begin position="228"/>
        <end position="274"/>
    </location>
</feature>
<dbReference type="InterPro" id="IPR000315">
    <property type="entry name" value="Znf_B-box"/>
</dbReference>
<feature type="domain" description="B box-type" evidence="3">
    <location>
        <begin position="280"/>
        <end position="322"/>
    </location>
</feature>
<feature type="compositionally biased region" description="Polar residues" evidence="2">
    <location>
        <begin position="827"/>
        <end position="836"/>
    </location>
</feature>
<feature type="compositionally biased region" description="Polar residues" evidence="2">
    <location>
        <begin position="632"/>
        <end position="650"/>
    </location>
</feature>
<feature type="region of interest" description="Disordered" evidence="2">
    <location>
        <begin position="755"/>
        <end position="836"/>
    </location>
</feature>
<dbReference type="KEGG" id="phet:94286273"/>
<dbReference type="Pfam" id="PF00643">
    <property type="entry name" value="zf-B_box"/>
    <property type="match status" value="1"/>
</dbReference>
<dbReference type="Proteomes" id="UP000674318">
    <property type="component" value="Unassembled WGS sequence"/>
</dbReference>
<dbReference type="PANTHER" id="PTHR25462:SF296">
    <property type="entry name" value="MEIOTIC P26, ISOFORM F"/>
    <property type="match status" value="1"/>
</dbReference>
<dbReference type="PROSITE" id="PS50119">
    <property type="entry name" value="ZF_BBOX"/>
    <property type="match status" value="2"/>
</dbReference>
<protein>
    <recommendedName>
        <fullName evidence="3">B box-type domain-containing protein</fullName>
    </recommendedName>
</protein>
<evidence type="ECO:0000256" key="2">
    <source>
        <dbReference type="SAM" id="MobiDB-lite"/>
    </source>
</evidence>